<dbReference type="GO" id="GO:0009298">
    <property type="term" value="P:GDP-mannose biosynthetic process"/>
    <property type="evidence" value="ECO:0007669"/>
    <property type="project" value="TreeGrafter"/>
</dbReference>
<dbReference type="CDD" id="cd02509">
    <property type="entry name" value="GDP-M1P_Guanylyltransferase"/>
    <property type="match status" value="1"/>
</dbReference>
<evidence type="ECO:0000259" key="1">
    <source>
        <dbReference type="Pfam" id="PF00483"/>
    </source>
</evidence>
<dbReference type="Proteomes" id="UP000199062">
    <property type="component" value="Unassembled WGS sequence"/>
</dbReference>
<keyword evidence="4" id="KW-1185">Reference proteome</keyword>
<proteinExistence type="predicted"/>
<organism evidence="3 4">
    <name type="scientific">Halomicrobium zhouii</name>
    <dbReference type="NCBI Taxonomy" id="767519"/>
    <lineage>
        <taxon>Archaea</taxon>
        <taxon>Methanobacteriati</taxon>
        <taxon>Methanobacteriota</taxon>
        <taxon>Stenosarchaea group</taxon>
        <taxon>Halobacteria</taxon>
        <taxon>Halobacteriales</taxon>
        <taxon>Haloarculaceae</taxon>
        <taxon>Halomicrobium</taxon>
    </lineage>
</organism>
<gene>
    <name evidence="3" type="ORF">SAMN05216559_0116</name>
</gene>
<dbReference type="OrthoDB" id="5825at2157"/>
<dbReference type="Pfam" id="PF00483">
    <property type="entry name" value="NTP_transferase"/>
    <property type="match status" value="1"/>
</dbReference>
<name>A0A1I6K475_9EURY</name>
<dbReference type="InterPro" id="IPR051161">
    <property type="entry name" value="Mannose-6P_isomerase_type2"/>
</dbReference>
<dbReference type="InterPro" id="IPR049577">
    <property type="entry name" value="GMPP_N"/>
</dbReference>
<dbReference type="EMBL" id="FOZK01000001">
    <property type="protein sequence ID" value="SFR85630.1"/>
    <property type="molecule type" value="Genomic_DNA"/>
</dbReference>
<evidence type="ECO:0000259" key="2">
    <source>
        <dbReference type="Pfam" id="PF22640"/>
    </source>
</evidence>
<dbReference type="AlphaFoldDB" id="A0A1I6K475"/>
<keyword evidence="3" id="KW-0548">Nucleotidyltransferase</keyword>
<dbReference type="GO" id="GO:0004475">
    <property type="term" value="F:mannose-1-phosphate guanylyltransferase (GTP) activity"/>
    <property type="evidence" value="ECO:0007669"/>
    <property type="project" value="InterPro"/>
</dbReference>
<dbReference type="SUPFAM" id="SSF159283">
    <property type="entry name" value="Guanosine diphospho-D-mannose pyrophosphorylase/mannose-6-phosphate isomerase linker domain"/>
    <property type="match status" value="1"/>
</dbReference>
<dbReference type="SUPFAM" id="SSF53448">
    <property type="entry name" value="Nucleotide-diphospho-sugar transferases"/>
    <property type="match status" value="1"/>
</dbReference>
<feature type="domain" description="Nucleotidyl transferase" evidence="1">
    <location>
        <begin position="7"/>
        <end position="259"/>
    </location>
</feature>
<dbReference type="STRING" id="767519.SAMN05216559_0116"/>
<keyword evidence="3" id="KW-0808">Transferase</keyword>
<reference evidence="3 4" key="1">
    <citation type="submission" date="2016-10" db="EMBL/GenBank/DDBJ databases">
        <authorList>
            <person name="de Groot N.N."/>
        </authorList>
    </citation>
    <scope>NUCLEOTIDE SEQUENCE [LARGE SCALE GENOMIC DNA]</scope>
    <source>
        <strain evidence="3 4">CGMCC 1.10457</strain>
    </source>
</reference>
<dbReference type="InterPro" id="IPR054566">
    <property type="entry name" value="ManC/GMP-like_b-helix"/>
</dbReference>
<evidence type="ECO:0000313" key="4">
    <source>
        <dbReference type="Proteomes" id="UP000199062"/>
    </source>
</evidence>
<sequence length="338" mass="36513">MDRPLVALILAGGTGTRLYPASRSNRPKQFLSFGGDDSLLTQTVDRAAFADETYVLTREAYADEIHEHAPDAAVLTEPEPKDTGPALVYAAHRVREQVGDCAMLVLPSDHHVAGDFRGVAERAARVAVETGGVATVGVEPTRPDPGYGYIEPGDPQDGYFAVKQFREKPDRETAAGYVDRGFYWNAGMFAWTPEAFLQEARESPLEPLVDALDDGDSSRGFDAVDPVSVDYAVLERSDSVFVVPADFEWDDLGAWDAIERLVDGGSGEGEDDNDNAVLGDALAVDAADNVVATDGHVSLVGVEDLIVASFDDRTLVVPKDDAQRVRDVVAELRERGLF</sequence>
<dbReference type="Gene3D" id="3.90.550.10">
    <property type="entry name" value="Spore Coat Polysaccharide Biosynthesis Protein SpsA, Chain A"/>
    <property type="match status" value="1"/>
</dbReference>
<accession>A0A1I6K475</accession>
<dbReference type="Pfam" id="PF22640">
    <property type="entry name" value="ManC_GMP_beta-helix"/>
    <property type="match status" value="1"/>
</dbReference>
<dbReference type="InterPro" id="IPR029044">
    <property type="entry name" value="Nucleotide-diphossugar_trans"/>
</dbReference>
<dbReference type="InterPro" id="IPR005835">
    <property type="entry name" value="NTP_transferase_dom"/>
</dbReference>
<evidence type="ECO:0000313" key="3">
    <source>
        <dbReference type="EMBL" id="SFR85630.1"/>
    </source>
</evidence>
<dbReference type="PANTHER" id="PTHR46390">
    <property type="entry name" value="MANNOSE-1-PHOSPHATE GUANYLYLTRANSFERASE"/>
    <property type="match status" value="1"/>
</dbReference>
<feature type="domain" description="MannoseP isomerase/GMP-like beta-helix" evidence="2">
    <location>
        <begin position="280"/>
        <end position="332"/>
    </location>
</feature>
<protein>
    <submittedName>
        <fullName evidence="3">Mannose-1-phosphate guanylyltransferase</fullName>
    </submittedName>
</protein>
<dbReference type="RefSeq" id="WP_089812878.1">
    <property type="nucleotide sequence ID" value="NZ_FOZK01000001.1"/>
</dbReference>
<dbReference type="PANTHER" id="PTHR46390:SF1">
    <property type="entry name" value="MANNOSE-1-PHOSPHATE GUANYLYLTRANSFERASE"/>
    <property type="match status" value="1"/>
</dbReference>